<name>A0AAW2CZY1_9ROSI</name>
<sequence length="468" mass="54396">MRQTLQAQPSMCNENRQGIVRWRLVMSQYLRFATKDLIIICLRLGLATDGFNPFGNMNIKYSIWPIILFPYNLPPWMCMKEPYSLMSLLIPGPKGPRNDINVFLRPLIDELKELWEDGVCTYDASTKKNFQMKAAVLWTIHDFPAYAVISGWSTKGNLACPCCHSETTHCRLRNGYKICYMGHRRFLALDHEWRNKKSQFNVRDFLPKKVSDTLTELSNFFKELCSKVLRVDDLDRLETQIAITLCKLEQIFPPSFFDVMVHLAIHLSWEAKVAGPVQYRWMYPVETYLHKLKNYVRNKAHAEGSIAEKYLADECLTFCSRYLHGIETKFNWVERNYDGGTSACANTSQLSIFSTPGQHLGKAIRCDLNDDLHNAATFYVLQNCVDADRFVEIKDPTWNVVIETKPQNLYEMPLDEEEPYQEEENLHCNANVLQEENEDDDIDWSRSDVENIIIERHERLTASTPSPY</sequence>
<dbReference type="InterPro" id="IPR025452">
    <property type="entry name" value="DUF4218"/>
</dbReference>
<protein>
    <recommendedName>
        <fullName evidence="1">DUF4218 domain-containing protein</fullName>
    </recommendedName>
</protein>
<dbReference type="AlphaFoldDB" id="A0AAW2CZY1"/>
<feature type="domain" description="DUF4218" evidence="1">
    <location>
        <begin position="224"/>
        <end position="336"/>
    </location>
</feature>
<evidence type="ECO:0000313" key="3">
    <source>
        <dbReference type="Proteomes" id="UP001459277"/>
    </source>
</evidence>
<gene>
    <name evidence="2" type="ORF">SO802_015767</name>
</gene>
<proteinExistence type="predicted"/>
<dbReference type="InterPro" id="IPR004242">
    <property type="entry name" value="Transposase_21"/>
</dbReference>
<accession>A0AAW2CZY1</accession>
<dbReference type="Pfam" id="PF02992">
    <property type="entry name" value="Transposase_21"/>
    <property type="match status" value="1"/>
</dbReference>
<reference evidence="2 3" key="1">
    <citation type="submission" date="2024-01" db="EMBL/GenBank/DDBJ databases">
        <title>A telomere-to-telomere, gap-free genome of sweet tea (Lithocarpus litseifolius).</title>
        <authorList>
            <person name="Zhou J."/>
        </authorList>
    </citation>
    <scope>NUCLEOTIDE SEQUENCE [LARGE SCALE GENOMIC DNA]</scope>
    <source>
        <strain evidence="2">Zhou-2022a</strain>
        <tissue evidence="2">Leaf</tissue>
    </source>
</reference>
<dbReference type="Proteomes" id="UP001459277">
    <property type="component" value="Unassembled WGS sequence"/>
</dbReference>
<dbReference type="PANTHER" id="PTHR48258">
    <property type="entry name" value="DUF4218 DOMAIN-CONTAINING PROTEIN-RELATED"/>
    <property type="match status" value="1"/>
</dbReference>
<organism evidence="2 3">
    <name type="scientific">Lithocarpus litseifolius</name>
    <dbReference type="NCBI Taxonomy" id="425828"/>
    <lineage>
        <taxon>Eukaryota</taxon>
        <taxon>Viridiplantae</taxon>
        <taxon>Streptophyta</taxon>
        <taxon>Embryophyta</taxon>
        <taxon>Tracheophyta</taxon>
        <taxon>Spermatophyta</taxon>
        <taxon>Magnoliopsida</taxon>
        <taxon>eudicotyledons</taxon>
        <taxon>Gunneridae</taxon>
        <taxon>Pentapetalae</taxon>
        <taxon>rosids</taxon>
        <taxon>fabids</taxon>
        <taxon>Fagales</taxon>
        <taxon>Fagaceae</taxon>
        <taxon>Lithocarpus</taxon>
    </lineage>
</organism>
<dbReference type="EMBL" id="JAZDWU010000005">
    <property type="protein sequence ID" value="KAL0001986.1"/>
    <property type="molecule type" value="Genomic_DNA"/>
</dbReference>
<evidence type="ECO:0000259" key="1">
    <source>
        <dbReference type="Pfam" id="PF13960"/>
    </source>
</evidence>
<evidence type="ECO:0000313" key="2">
    <source>
        <dbReference type="EMBL" id="KAL0001986.1"/>
    </source>
</evidence>
<dbReference type="PANTHER" id="PTHR48258:SF3">
    <property type="entry name" value="FK506-BINDING PROTEIN 4-LIKE ISOFORM X1"/>
    <property type="match status" value="1"/>
</dbReference>
<comment type="caution">
    <text evidence="2">The sequence shown here is derived from an EMBL/GenBank/DDBJ whole genome shotgun (WGS) entry which is preliminary data.</text>
</comment>
<dbReference type="Pfam" id="PF13960">
    <property type="entry name" value="DUF4218"/>
    <property type="match status" value="1"/>
</dbReference>
<keyword evidence="3" id="KW-1185">Reference proteome</keyword>